<accession>A0A9N9RDX9</accession>
<reference evidence="1" key="2">
    <citation type="submission" date="2022-10" db="EMBL/GenBank/DDBJ databases">
        <authorList>
            <consortium name="ENA_rothamsted_submissions"/>
            <consortium name="culmorum"/>
            <person name="King R."/>
        </authorList>
    </citation>
    <scope>NUCLEOTIDE SEQUENCE</scope>
</reference>
<dbReference type="OrthoDB" id="7290788at2759"/>
<gene>
    <name evidence="1" type="ORF">DIATSA_LOCUS12287</name>
</gene>
<dbReference type="Proteomes" id="UP001153714">
    <property type="component" value="Chromosome 7"/>
</dbReference>
<evidence type="ECO:0000313" key="2">
    <source>
        <dbReference type="Proteomes" id="UP001153714"/>
    </source>
</evidence>
<protein>
    <submittedName>
        <fullName evidence="1">Uncharacterized protein</fullName>
    </submittedName>
</protein>
<proteinExistence type="predicted"/>
<reference evidence="1" key="1">
    <citation type="submission" date="2021-12" db="EMBL/GenBank/DDBJ databases">
        <authorList>
            <person name="King R."/>
        </authorList>
    </citation>
    <scope>NUCLEOTIDE SEQUENCE</scope>
</reference>
<keyword evidence="2" id="KW-1185">Reference proteome</keyword>
<dbReference type="EMBL" id="OU893338">
    <property type="protein sequence ID" value="CAG9794954.1"/>
    <property type="molecule type" value="Genomic_DNA"/>
</dbReference>
<evidence type="ECO:0000313" key="1">
    <source>
        <dbReference type="EMBL" id="CAG9794954.1"/>
    </source>
</evidence>
<dbReference type="AlphaFoldDB" id="A0A9N9RDX9"/>
<name>A0A9N9RDX9_9NEOP</name>
<sequence>MKPTRIVEGRWTVIRKLDISSIVLNIEVLKATIASAKVRSKLEDVQNIYNRINIILDHLDEICNHLNIQTKTRSKRGLINGLGSIIEAITGHLDHDDLIHIKKNLKLYKLLLINKYP</sequence>
<organism evidence="1 2">
    <name type="scientific">Diatraea saccharalis</name>
    <name type="common">sugarcane borer</name>
    <dbReference type="NCBI Taxonomy" id="40085"/>
    <lineage>
        <taxon>Eukaryota</taxon>
        <taxon>Metazoa</taxon>
        <taxon>Ecdysozoa</taxon>
        <taxon>Arthropoda</taxon>
        <taxon>Hexapoda</taxon>
        <taxon>Insecta</taxon>
        <taxon>Pterygota</taxon>
        <taxon>Neoptera</taxon>
        <taxon>Endopterygota</taxon>
        <taxon>Lepidoptera</taxon>
        <taxon>Glossata</taxon>
        <taxon>Ditrysia</taxon>
        <taxon>Pyraloidea</taxon>
        <taxon>Crambidae</taxon>
        <taxon>Crambinae</taxon>
        <taxon>Diatraea</taxon>
    </lineage>
</organism>